<evidence type="ECO:0000313" key="2">
    <source>
        <dbReference type="EMBL" id="PON63667.1"/>
    </source>
</evidence>
<sequence length="46" mass="5129">MRERREAVTGLKRREGSVVDTSDDGGHVVEYWGAGFVWMFCGGIPN</sequence>
<evidence type="ECO:0000313" key="3">
    <source>
        <dbReference type="Proteomes" id="UP000237105"/>
    </source>
</evidence>
<dbReference type="EMBL" id="JXTB01000102">
    <property type="protein sequence ID" value="PON63667.1"/>
    <property type="molecule type" value="Genomic_DNA"/>
</dbReference>
<reference evidence="3" key="1">
    <citation type="submission" date="2016-06" db="EMBL/GenBank/DDBJ databases">
        <title>Parallel loss of symbiosis genes in relatives of nitrogen-fixing non-legume Parasponia.</title>
        <authorList>
            <person name="Van Velzen R."/>
            <person name="Holmer R."/>
            <person name="Bu F."/>
            <person name="Rutten L."/>
            <person name="Van Zeijl A."/>
            <person name="Liu W."/>
            <person name="Santuari L."/>
            <person name="Cao Q."/>
            <person name="Sharma T."/>
            <person name="Shen D."/>
            <person name="Roswanjaya Y."/>
            <person name="Wardhani T."/>
            <person name="Kalhor M.S."/>
            <person name="Jansen J."/>
            <person name="Van den Hoogen J."/>
            <person name="Gungor B."/>
            <person name="Hartog M."/>
            <person name="Hontelez J."/>
            <person name="Verver J."/>
            <person name="Yang W.-C."/>
            <person name="Schijlen E."/>
            <person name="Repin R."/>
            <person name="Schilthuizen M."/>
            <person name="Schranz E."/>
            <person name="Heidstra R."/>
            <person name="Miyata K."/>
            <person name="Fedorova E."/>
            <person name="Kohlen W."/>
            <person name="Bisseling T."/>
            <person name="Smit S."/>
            <person name="Geurts R."/>
        </authorList>
    </citation>
    <scope>NUCLEOTIDE SEQUENCE [LARGE SCALE GENOMIC DNA]</scope>
    <source>
        <strain evidence="3">cv. WU1-14</strain>
    </source>
</reference>
<dbReference type="AlphaFoldDB" id="A0A2P5CRK4"/>
<gene>
    <name evidence="2" type="ORF">PanWU01x14_129990</name>
</gene>
<proteinExistence type="predicted"/>
<accession>A0A2P5CRK4</accession>
<dbReference type="OrthoDB" id="10382428at2759"/>
<dbReference type="Proteomes" id="UP000237105">
    <property type="component" value="Unassembled WGS sequence"/>
</dbReference>
<organism evidence="2 3">
    <name type="scientific">Parasponia andersonii</name>
    <name type="common">Sponia andersonii</name>
    <dbReference type="NCBI Taxonomy" id="3476"/>
    <lineage>
        <taxon>Eukaryota</taxon>
        <taxon>Viridiplantae</taxon>
        <taxon>Streptophyta</taxon>
        <taxon>Embryophyta</taxon>
        <taxon>Tracheophyta</taxon>
        <taxon>Spermatophyta</taxon>
        <taxon>Magnoliopsida</taxon>
        <taxon>eudicotyledons</taxon>
        <taxon>Gunneridae</taxon>
        <taxon>Pentapetalae</taxon>
        <taxon>rosids</taxon>
        <taxon>fabids</taxon>
        <taxon>Rosales</taxon>
        <taxon>Cannabaceae</taxon>
        <taxon>Parasponia</taxon>
    </lineage>
</organism>
<protein>
    <submittedName>
        <fullName evidence="2">Uncharacterized protein</fullName>
    </submittedName>
</protein>
<comment type="caution">
    <text evidence="2">The sequence shown here is derived from an EMBL/GenBank/DDBJ whole genome shotgun (WGS) entry which is preliminary data.</text>
</comment>
<feature type="compositionally biased region" description="Basic and acidic residues" evidence="1">
    <location>
        <begin position="1"/>
        <end position="17"/>
    </location>
</feature>
<evidence type="ECO:0000256" key="1">
    <source>
        <dbReference type="SAM" id="MobiDB-lite"/>
    </source>
</evidence>
<keyword evidence="3" id="KW-1185">Reference proteome</keyword>
<name>A0A2P5CRK4_PARAD</name>
<feature type="region of interest" description="Disordered" evidence="1">
    <location>
        <begin position="1"/>
        <end position="22"/>
    </location>
</feature>